<protein>
    <recommendedName>
        <fullName evidence="2">Toll/interleukin-1 receptor domain-containing protein</fullName>
    </recommendedName>
</protein>
<dbReference type="EMBL" id="KY270852">
    <property type="protein sequence ID" value="ARD69087.1"/>
    <property type="molecule type" value="Genomic_DNA"/>
</dbReference>
<geneLocation type="plasmid" evidence="1">
    <name>pT5282-mphA</name>
</geneLocation>
<dbReference type="AlphaFoldDB" id="A0A1V0M2K2"/>
<proteinExistence type="predicted"/>
<keyword evidence="1" id="KW-0614">Plasmid</keyword>
<sequence length="287" mass="33157">MLHALNFSIPDDSFLLDGTYSTTLTEELKLQNPISKIRESITKSDGCNDSIDNSINYEEFKRIWFPDVNAHVFISHSHVDKAKAIALANFLFSKFGIRSFVDSEVWGYMDDALRELNNKHNKFPGQENTYIYEHCNKLASNLNMILSSALIKMIHESECLIFINTIDSCVRDGDEFRTQSPWIFTELLMSSMLEKSEHKDRPTELRKSLDEFRVVAANESFDQAVFSYPLYLRHMHNVTNDKINKINAIKPSGLSFTTTCYRDTAHHFEVDDVFKNLDSIYNLVISR</sequence>
<evidence type="ECO:0000313" key="1">
    <source>
        <dbReference type="EMBL" id="ARD69087.1"/>
    </source>
</evidence>
<dbReference type="RefSeq" id="WP_050858821.1">
    <property type="nucleotide sequence ID" value="NZ_KY270852.1"/>
</dbReference>
<accession>A0A1V0M2K2</accession>
<dbReference type="GeneID" id="75174286"/>
<evidence type="ECO:0008006" key="2">
    <source>
        <dbReference type="Google" id="ProtNLM"/>
    </source>
</evidence>
<organism evidence="1">
    <name type="scientific">Enterobacter cloacae</name>
    <dbReference type="NCBI Taxonomy" id="550"/>
    <lineage>
        <taxon>Bacteria</taxon>
        <taxon>Pseudomonadati</taxon>
        <taxon>Pseudomonadota</taxon>
        <taxon>Gammaproteobacteria</taxon>
        <taxon>Enterobacterales</taxon>
        <taxon>Enterobacteriaceae</taxon>
        <taxon>Enterobacter</taxon>
        <taxon>Enterobacter cloacae complex</taxon>
    </lineage>
</organism>
<reference evidence="1" key="1">
    <citation type="journal article" date="2017" name="Int. J. Antimicrob. Agents">
        <title>Sequencing and comparative genomics analysis of the IncHI2 plasmids pT5282-mphA and p112298-catA and the IncHI5 plasmid pYNKP001-dfrA.</title>
        <authorList>
            <person name="Liang Q."/>
            <person name="Yin Z."/>
            <person name="Zhao Y."/>
            <person name="Liang L."/>
            <person name="Feng J."/>
            <person name="Zhan Z."/>
            <person name="Wang H."/>
            <person name="Song Y."/>
            <person name="Tong Y."/>
            <person name="Wu W."/>
            <person name="Chen W."/>
            <person name="Wang J."/>
            <person name="Jiang L."/>
            <person name="Zhou D."/>
        </authorList>
    </citation>
    <scope>NUCLEOTIDE SEQUENCE</scope>
    <source>
        <strain evidence="1">T5282</strain>
        <plasmid evidence="1">pT5282-mphA</plasmid>
    </source>
</reference>
<name>A0A1V0M2K2_ENTCL</name>